<evidence type="ECO:0000313" key="4">
    <source>
        <dbReference type="EMBL" id="OMO98855.1"/>
    </source>
</evidence>
<dbReference type="Pfam" id="PF14111">
    <property type="entry name" value="DUF4283"/>
    <property type="match status" value="1"/>
</dbReference>
<feature type="region of interest" description="Disordered" evidence="1">
    <location>
        <begin position="1"/>
        <end position="25"/>
    </location>
</feature>
<dbReference type="InterPro" id="IPR005135">
    <property type="entry name" value="Endo/exonuclease/phosphatase"/>
</dbReference>
<reference evidence="5" key="1">
    <citation type="submission" date="2013-09" db="EMBL/GenBank/DDBJ databases">
        <title>Corchorus olitorius genome sequencing.</title>
        <authorList>
            <person name="Alam M."/>
            <person name="Haque M.S."/>
            <person name="Islam M.S."/>
            <person name="Emdad E.M."/>
            <person name="Islam M.M."/>
            <person name="Ahmed B."/>
            <person name="Halim A."/>
            <person name="Hossen Q.M.M."/>
            <person name="Hossain M.Z."/>
            <person name="Ahmed R."/>
            <person name="Khan M.M."/>
            <person name="Islam R."/>
            <person name="Rashid M.M."/>
            <person name="Khan S.A."/>
            <person name="Rahman M.S."/>
            <person name="Alam M."/>
            <person name="Yahiya A.S."/>
            <person name="Khan M.S."/>
            <person name="Azam M.S."/>
            <person name="Haque T."/>
            <person name="Lashkar M.Z.H."/>
            <person name="Akhand A.I."/>
            <person name="Morshed G."/>
            <person name="Roy S."/>
            <person name="Uddin K.S."/>
            <person name="Rabeya T."/>
            <person name="Hossain A.S."/>
            <person name="Chowdhury A."/>
            <person name="Snigdha A.R."/>
            <person name="Mortoza M.S."/>
            <person name="Matin S.A."/>
            <person name="Hoque S.M.E."/>
            <person name="Islam M.K."/>
            <person name="Roy D.K."/>
            <person name="Haider R."/>
            <person name="Moosa M.M."/>
            <person name="Elias S.M."/>
            <person name="Hasan A.M."/>
            <person name="Jahan S."/>
            <person name="Shafiuddin M."/>
            <person name="Mahmood N."/>
            <person name="Shommy N.S."/>
        </authorList>
    </citation>
    <scope>NUCLEOTIDE SEQUENCE [LARGE SCALE GENOMIC DNA]</scope>
    <source>
        <strain evidence="5">cv. O-4</strain>
    </source>
</reference>
<dbReference type="OrthoDB" id="1690666at2759"/>
<feature type="compositionally biased region" description="Low complexity" evidence="1">
    <location>
        <begin position="14"/>
        <end position="25"/>
    </location>
</feature>
<dbReference type="STRING" id="93759.A0A1R3JVG0"/>
<keyword evidence="4" id="KW-0378">Hydrolase</keyword>
<feature type="region of interest" description="Disordered" evidence="1">
    <location>
        <begin position="610"/>
        <end position="629"/>
    </location>
</feature>
<feature type="compositionally biased region" description="Polar residues" evidence="1">
    <location>
        <begin position="617"/>
        <end position="629"/>
    </location>
</feature>
<evidence type="ECO:0000256" key="1">
    <source>
        <dbReference type="SAM" id="MobiDB-lite"/>
    </source>
</evidence>
<dbReference type="SUPFAM" id="SSF56219">
    <property type="entry name" value="DNase I-like"/>
    <property type="match status" value="1"/>
</dbReference>
<feature type="domain" description="Endonuclease/exonuclease/phosphatase" evidence="2">
    <location>
        <begin position="631"/>
        <end position="806"/>
    </location>
</feature>
<evidence type="ECO:0000259" key="2">
    <source>
        <dbReference type="Pfam" id="PF03372"/>
    </source>
</evidence>
<comment type="caution">
    <text evidence="4">The sequence shown here is derived from an EMBL/GenBank/DDBJ whole genome shotgun (WGS) entry which is preliminary data.</text>
</comment>
<keyword evidence="4" id="KW-0540">Nuclease</keyword>
<dbReference type="Pfam" id="PF03372">
    <property type="entry name" value="Exo_endo_phos"/>
    <property type="match status" value="1"/>
</dbReference>
<feature type="region of interest" description="Disordered" evidence="1">
    <location>
        <begin position="253"/>
        <end position="281"/>
    </location>
</feature>
<dbReference type="Gene3D" id="3.60.10.10">
    <property type="entry name" value="Endonuclease/exonuclease/phosphatase"/>
    <property type="match status" value="1"/>
</dbReference>
<dbReference type="EMBL" id="AWUE01015230">
    <property type="protein sequence ID" value="OMO98855.1"/>
    <property type="molecule type" value="Genomic_DNA"/>
</dbReference>
<gene>
    <name evidence="4" type="ORF">COLO4_13667</name>
</gene>
<name>A0A1R3JVG0_9ROSI</name>
<sequence>MSSNFRRREPSWTESSESDFSNENSDQTLSRAIANAYRPRAWRGPIFPVHQEELTEGRILWRHCVLAYMFDIRVFSVNYLQSLIRREWRSTGAIQVVGRQGKLYIIFVENEADRDKIVRRGLYAFQGAFFAVDWWHTNSPFRDIVPARVPVWLQIWDLPLEYQVPSIATRMASLAGEHDNMDIGRMLNEQMRQIERRRGFPTFYDTQEVHFTNRIMAFHRRVDRHTTRMTFTRMADDDQVVPEQELQNHYIPVPAEPSDDEDFHISDVPIPDNSEDSDRPQRFRHHDLPLFPNEFPPAPTSSTILTDENHAWWELVTGRRIMSMDASLPSSDRAESSRMAELRAQAQNHLQIPSALSNPMEVQNFSSFAFVSPATNEVSMTVTPDLNVEPLAENTNPFEIGHVSLDNTVNLEIPPAPHYGTLQDIISLHIRPIPPTLDEWIQTREGIDANHSQLLNLGNNAINSTASCGFILDAFTPTTIAEALTIQPETLLASVTTSSIVVASEAPVLSAANEASLVSPIAHSNVLFAESPDHVSVSSQQDVHTAIVPNPTLKRKRSTALLSSDADDEFSSENSESKKLLTTQFNSLEVTQQTTLDILVQDALNTSTSLPAEVPTMGNSSPTTSSLGLRQTVPQQPDVVFLMETKLNVTSSNLLCNRLGFVDSFCVPCSGKSRGDVQLCHLTAIYGHPVLHKRQQVWDQIKHLSHQVGQQEWLLMGDFNQILSQADKLSFKASSTIQGSEALIECLNYCHLLDLPGSGQTFTWTNNRDGQNCIWEKLDRVFVSSSWLIKYDQVKVHNLPVLYSDHGAIVINTNAEPSFTRRPYRFEAMWLQHPGCRQVIQQAWQPDAPGSFQYQLLQQIQGHLQDMDTSMQEKEIRKQLEELMEQEQNFWWQKSRIQWIVKGEKNTKFFHAMTKRRRVRNSISRIKNNMGEIVQDHQNIKQTFHQYFNHLYSKNPQEYFDEATITAHLQQLQLPKLSDRHKQILQSPIIHSEIEEAVFALGPLKSPGPDGKPAIFFQKNWDTISPSGNILLMVLILQPQPIVFKKQSDFSKILYIGIPTGQNSNGCHYGKLNCLIKSSFFLWKIVNDSLPVASELIKRAAMIISQGNLVNRLFCRTYTTSTHRYGFLLLIREILVGLAQLEAYTAILWSPNKKFHSALQTSRVPWPMQQVLADILFYKRSIKVQIWKYPHPLQKSLHQLARQVSMRITRMTWP</sequence>
<organism evidence="4 5">
    <name type="scientific">Corchorus olitorius</name>
    <dbReference type="NCBI Taxonomy" id="93759"/>
    <lineage>
        <taxon>Eukaryota</taxon>
        <taxon>Viridiplantae</taxon>
        <taxon>Streptophyta</taxon>
        <taxon>Embryophyta</taxon>
        <taxon>Tracheophyta</taxon>
        <taxon>Spermatophyta</taxon>
        <taxon>Magnoliopsida</taxon>
        <taxon>eudicotyledons</taxon>
        <taxon>Gunneridae</taxon>
        <taxon>Pentapetalae</taxon>
        <taxon>rosids</taxon>
        <taxon>malvids</taxon>
        <taxon>Malvales</taxon>
        <taxon>Malvaceae</taxon>
        <taxon>Grewioideae</taxon>
        <taxon>Apeibeae</taxon>
        <taxon>Corchorus</taxon>
    </lineage>
</organism>
<dbReference type="AlphaFoldDB" id="A0A1R3JVG0"/>
<evidence type="ECO:0000313" key="5">
    <source>
        <dbReference type="Proteomes" id="UP000187203"/>
    </source>
</evidence>
<dbReference type="Proteomes" id="UP000187203">
    <property type="component" value="Unassembled WGS sequence"/>
</dbReference>
<accession>A0A1R3JVG0</accession>
<dbReference type="InterPro" id="IPR036691">
    <property type="entry name" value="Endo/exonu/phosph_ase_sf"/>
</dbReference>
<keyword evidence="5" id="KW-1185">Reference proteome</keyword>
<dbReference type="PANTHER" id="PTHR33710:SF79">
    <property type="entry name" value="OS06G0205337 PROTEIN"/>
    <property type="match status" value="1"/>
</dbReference>
<keyword evidence="4" id="KW-0255">Endonuclease</keyword>
<evidence type="ECO:0000259" key="3">
    <source>
        <dbReference type="Pfam" id="PF14111"/>
    </source>
</evidence>
<dbReference type="InterPro" id="IPR025558">
    <property type="entry name" value="DUF4283"/>
</dbReference>
<protein>
    <submittedName>
        <fullName evidence="4">Endonuclease/exonuclease/phosphatase</fullName>
    </submittedName>
</protein>
<feature type="compositionally biased region" description="Basic and acidic residues" evidence="1">
    <location>
        <begin position="1"/>
        <end position="11"/>
    </location>
</feature>
<proteinExistence type="predicted"/>
<dbReference type="GO" id="GO:0004519">
    <property type="term" value="F:endonuclease activity"/>
    <property type="evidence" value="ECO:0007669"/>
    <property type="project" value="UniProtKB-KW"/>
</dbReference>
<feature type="domain" description="DUF4283" evidence="3">
    <location>
        <begin position="60"/>
        <end position="138"/>
    </location>
</feature>
<dbReference type="PANTHER" id="PTHR33710">
    <property type="entry name" value="BNAC02G09200D PROTEIN"/>
    <property type="match status" value="1"/>
</dbReference>